<keyword evidence="6" id="KW-0443">Lipid metabolism</keyword>
<keyword evidence="5" id="KW-0560">Oxidoreductase</keyword>
<keyword evidence="4" id="KW-0521">NADP</keyword>
<dbReference type="SUPFAM" id="SSF51735">
    <property type="entry name" value="NAD(P)-binding Rossmann-fold domains"/>
    <property type="match status" value="1"/>
</dbReference>
<gene>
    <name evidence="8" type="ORF">BWK73_29915</name>
</gene>
<dbReference type="GO" id="GO:0016491">
    <property type="term" value="F:oxidoreductase activity"/>
    <property type="evidence" value="ECO:0007669"/>
    <property type="project" value="UniProtKB-KW"/>
</dbReference>
<protein>
    <submittedName>
        <fullName evidence="8">Short-chain dehydrogenase</fullName>
    </submittedName>
</protein>
<dbReference type="InterPro" id="IPR002347">
    <property type="entry name" value="SDR_fam"/>
</dbReference>
<dbReference type="Pfam" id="PF00106">
    <property type="entry name" value="adh_short"/>
    <property type="match status" value="1"/>
</dbReference>
<name>A0A1Y1QIW7_9GAMM</name>
<dbReference type="GO" id="GO:0030497">
    <property type="term" value="P:fatty acid elongation"/>
    <property type="evidence" value="ECO:0007669"/>
    <property type="project" value="TreeGrafter"/>
</dbReference>
<dbReference type="InterPro" id="IPR036291">
    <property type="entry name" value="NAD(P)-bd_dom_sf"/>
</dbReference>
<evidence type="ECO:0000256" key="3">
    <source>
        <dbReference type="ARBA" id="ARBA00022832"/>
    </source>
</evidence>
<evidence type="ECO:0000256" key="7">
    <source>
        <dbReference type="ARBA" id="ARBA00023160"/>
    </source>
</evidence>
<dbReference type="InterPro" id="IPR020904">
    <property type="entry name" value="Sc_DH/Rdtase_CS"/>
</dbReference>
<reference evidence="8 9" key="1">
    <citation type="submission" date="2017-01" db="EMBL/GenBank/DDBJ databases">
        <title>Novel large sulfur bacteria in the metagenomes of groundwater-fed chemosynthetic microbial mats in the Lake Huron basin.</title>
        <authorList>
            <person name="Sharrar A.M."/>
            <person name="Flood B.E."/>
            <person name="Bailey J.V."/>
            <person name="Jones D.S."/>
            <person name="Biddanda B."/>
            <person name="Ruberg S.A."/>
            <person name="Marcus D.N."/>
            <person name="Dick G.J."/>
        </authorList>
    </citation>
    <scope>NUCLEOTIDE SEQUENCE [LARGE SCALE GENOMIC DNA]</scope>
    <source>
        <strain evidence="8">A8</strain>
    </source>
</reference>
<comment type="pathway">
    <text evidence="1">Lipid metabolism; fatty acid biosynthesis.</text>
</comment>
<proteinExistence type="predicted"/>
<dbReference type="Gene3D" id="3.40.50.720">
    <property type="entry name" value="NAD(P)-binding Rossmann-like Domain"/>
    <property type="match status" value="1"/>
</dbReference>
<dbReference type="EMBL" id="MTEJ01000230">
    <property type="protein sequence ID" value="OQX06791.1"/>
    <property type="molecule type" value="Genomic_DNA"/>
</dbReference>
<dbReference type="PRINTS" id="PR00081">
    <property type="entry name" value="GDHRDH"/>
</dbReference>
<evidence type="ECO:0000256" key="5">
    <source>
        <dbReference type="ARBA" id="ARBA00023002"/>
    </source>
</evidence>
<dbReference type="AlphaFoldDB" id="A0A1Y1QIW7"/>
<dbReference type="PIRSF" id="PIRSF000126">
    <property type="entry name" value="11-beta-HSD1"/>
    <property type="match status" value="1"/>
</dbReference>
<keyword evidence="7" id="KW-0275">Fatty acid biosynthesis</keyword>
<sequence>MAVKQTAAAKKQQAWRNRYGAWAVVTGASEGIGYEIACALAEKGLNLVLVARRQAVLEELASKLTRQFGVEVHVIAADLSQAGAVQRLIQATAALDVGLLVASAGFGTSGNLVEASLEQELNMLDVNCRSVLALVHPFARRFVTQQRGGLVLMSSLLAFQGVPRSANYAASKAYVQTLAEGLRLELAPLGVDVLSAAPGPVKTGFAARANLQMGMALHPRVVARQILEALGRKTTVRPGWLSVLLEGSLTGLPRNLRSRILGKVMQGMTKHQTA</sequence>
<organism evidence="8 9">
    <name type="scientific">Thiothrix lacustris</name>
    <dbReference type="NCBI Taxonomy" id="525917"/>
    <lineage>
        <taxon>Bacteria</taxon>
        <taxon>Pseudomonadati</taxon>
        <taxon>Pseudomonadota</taxon>
        <taxon>Gammaproteobacteria</taxon>
        <taxon>Thiotrichales</taxon>
        <taxon>Thiotrichaceae</taxon>
        <taxon>Thiothrix</taxon>
    </lineage>
</organism>
<dbReference type="PROSITE" id="PS00061">
    <property type="entry name" value="ADH_SHORT"/>
    <property type="match status" value="1"/>
</dbReference>
<evidence type="ECO:0000313" key="8">
    <source>
        <dbReference type="EMBL" id="OQX06791.1"/>
    </source>
</evidence>
<dbReference type="Proteomes" id="UP000192491">
    <property type="component" value="Unassembled WGS sequence"/>
</dbReference>
<evidence type="ECO:0000313" key="9">
    <source>
        <dbReference type="Proteomes" id="UP000192491"/>
    </source>
</evidence>
<keyword evidence="2" id="KW-0444">Lipid biosynthesis</keyword>
<evidence type="ECO:0000256" key="2">
    <source>
        <dbReference type="ARBA" id="ARBA00022516"/>
    </source>
</evidence>
<accession>A0A1Y1QIW7</accession>
<keyword evidence="3" id="KW-0276">Fatty acid metabolism</keyword>
<dbReference type="PANTHER" id="PTHR43086">
    <property type="entry name" value="VERY-LONG-CHAIN 3-OXOOACYL-COA REDUCTASE"/>
    <property type="match status" value="1"/>
</dbReference>
<evidence type="ECO:0000256" key="4">
    <source>
        <dbReference type="ARBA" id="ARBA00022857"/>
    </source>
</evidence>
<comment type="caution">
    <text evidence="8">The sequence shown here is derived from an EMBL/GenBank/DDBJ whole genome shotgun (WGS) entry which is preliminary data.</text>
</comment>
<evidence type="ECO:0000256" key="1">
    <source>
        <dbReference type="ARBA" id="ARBA00005194"/>
    </source>
</evidence>
<evidence type="ECO:0000256" key="6">
    <source>
        <dbReference type="ARBA" id="ARBA00023098"/>
    </source>
</evidence>
<dbReference type="PANTHER" id="PTHR43086:SF2">
    <property type="entry name" value="HYDROXYSTEROID DEHYDROGENASE-LIKE PROTEIN 1"/>
    <property type="match status" value="1"/>
</dbReference>